<feature type="compositionally biased region" description="Basic and acidic residues" evidence="1">
    <location>
        <begin position="359"/>
        <end position="372"/>
    </location>
</feature>
<keyword evidence="4" id="KW-1185">Reference proteome</keyword>
<evidence type="ECO:0000256" key="1">
    <source>
        <dbReference type="SAM" id="MobiDB-lite"/>
    </source>
</evidence>
<name>A0A834VII2_SARSC</name>
<feature type="region of interest" description="Disordered" evidence="1">
    <location>
        <begin position="306"/>
        <end position="333"/>
    </location>
</feature>
<feature type="compositionally biased region" description="Basic residues" evidence="1">
    <location>
        <begin position="219"/>
        <end position="230"/>
    </location>
</feature>
<feature type="region of interest" description="Disordered" evidence="1">
    <location>
        <begin position="347"/>
        <end position="393"/>
    </location>
</feature>
<evidence type="ECO:0000313" key="4">
    <source>
        <dbReference type="Proteomes" id="UP000070412"/>
    </source>
</evidence>
<feature type="region of interest" description="Disordered" evidence="1">
    <location>
        <begin position="206"/>
        <end position="239"/>
    </location>
</feature>
<evidence type="ECO:0000313" key="2">
    <source>
        <dbReference type="EMBL" id="KAF7494998.1"/>
    </source>
</evidence>
<dbReference type="EnsemblMetazoa" id="SSS_4164s_mrna">
    <property type="protein sequence ID" value="KAF7494998.1"/>
    <property type="gene ID" value="SSS_4164"/>
</dbReference>
<organism evidence="2">
    <name type="scientific">Sarcoptes scabiei</name>
    <name type="common">Itch mite</name>
    <name type="synonym">Acarus scabiei</name>
    <dbReference type="NCBI Taxonomy" id="52283"/>
    <lineage>
        <taxon>Eukaryota</taxon>
        <taxon>Metazoa</taxon>
        <taxon>Ecdysozoa</taxon>
        <taxon>Arthropoda</taxon>
        <taxon>Chelicerata</taxon>
        <taxon>Arachnida</taxon>
        <taxon>Acari</taxon>
        <taxon>Acariformes</taxon>
        <taxon>Sarcoptiformes</taxon>
        <taxon>Astigmata</taxon>
        <taxon>Psoroptidia</taxon>
        <taxon>Sarcoptoidea</taxon>
        <taxon>Sarcoptidae</taxon>
        <taxon>Sarcoptinae</taxon>
        <taxon>Sarcoptes</taxon>
    </lineage>
</organism>
<dbReference type="EMBL" id="WVUK01000050">
    <property type="protein sequence ID" value="KAF7494998.1"/>
    <property type="molecule type" value="Genomic_DNA"/>
</dbReference>
<dbReference type="OrthoDB" id="6515967at2759"/>
<feature type="compositionally biased region" description="Basic and acidic residues" evidence="1">
    <location>
        <begin position="320"/>
        <end position="331"/>
    </location>
</feature>
<feature type="compositionally biased region" description="Acidic residues" evidence="1">
    <location>
        <begin position="306"/>
        <end position="319"/>
    </location>
</feature>
<feature type="region of interest" description="Disordered" evidence="1">
    <location>
        <begin position="270"/>
        <end position="292"/>
    </location>
</feature>
<gene>
    <name evidence="2" type="ORF">SSS_4164</name>
</gene>
<dbReference type="AlphaFoldDB" id="A0A834VII2"/>
<sequence length="393" mass="45950">MDKALVNNQIILMRKIVKIVKKSLLRKIFKQINLLKKKIEKSNLKADVSEDLRKKYIENLNNKLQKKISNSKQLKLIKPDGVSKQALTHDFSHFDSLLKKSNQSIENQLIARICQHRLVQSSVRSFKNDNPGSEQWLPELISLWECKREARVKKIKSRKRKYDALTAKIKNGELLNSPSHPEFSNSKVKSDIKSDKSFENNIKKKSESVDSNLDLSKNSNKKSKLTKSPKKSLSSSKCPQFKVTPQFEETEMDTLISSNAVIKKLDLNSPETVEENFKSSATSETESNHSNENFKQLYKDNFFLNENDDEDDVKDLDDEDNKRNDYRKEKQNNYVKQNFKWNLVKQKKTKRYFNGHNNKSKESIHPSWEAKKNMNRKLSQKTNQKQNKHIKFD</sequence>
<feature type="compositionally biased region" description="Polar residues" evidence="1">
    <location>
        <begin position="278"/>
        <end position="292"/>
    </location>
</feature>
<reference evidence="2" key="2">
    <citation type="submission" date="2020-01" db="EMBL/GenBank/DDBJ databases">
        <authorList>
            <person name="Korhonen P.K.K."/>
            <person name="Guangxu M.G."/>
            <person name="Wang T.W."/>
            <person name="Stroehlein A.J.S."/>
            <person name="Young N.D."/>
            <person name="Ang C.-S.A."/>
            <person name="Fernando D.W.F."/>
            <person name="Lu H.L."/>
            <person name="Taylor S.T."/>
            <person name="Ehtesham M.E.M."/>
            <person name="Najaraj S.H.N."/>
            <person name="Harsha G.H.G."/>
            <person name="Madugundu A.M."/>
            <person name="Renuse S.R."/>
            <person name="Holt D.H."/>
            <person name="Pandey A.P."/>
            <person name="Papenfuss A.P."/>
            <person name="Gasser R.B.G."/>
            <person name="Fischer K.F."/>
        </authorList>
    </citation>
    <scope>NUCLEOTIDE SEQUENCE</scope>
    <source>
        <strain evidence="2">SSS_KF_BRIS2020</strain>
    </source>
</reference>
<proteinExistence type="predicted"/>
<accession>A0A834VII2</accession>
<reference evidence="3" key="3">
    <citation type="submission" date="2022-06" db="UniProtKB">
        <authorList>
            <consortium name="EnsemblMetazoa"/>
        </authorList>
    </citation>
    <scope>IDENTIFICATION</scope>
</reference>
<reference evidence="4" key="1">
    <citation type="journal article" date="2020" name="PLoS Negl. Trop. Dis.">
        <title>High-quality nuclear genome for Sarcoptes scabiei-A critical resource for a neglected parasite.</title>
        <authorList>
            <person name="Korhonen P.K."/>
            <person name="Gasser R.B."/>
            <person name="Ma G."/>
            <person name="Wang T."/>
            <person name="Stroehlein A.J."/>
            <person name="Young N.D."/>
            <person name="Ang C.S."/>
            <person name="Fernando D.D."/>
            <person name="Lu H.C."/>
            <person name="Taylor S."/>
            <person name="Reynolds S.L."/>
            <person name="Mofiz E."/>
            <person name="Najaraj S.H."/>
            <person name="Gowda H."/>
            <person name="Madugundu A."/>
            <person name="Renuse S."/>
            <person name="Holt D."/>
            <person name="Pandey A."/>
            <person name="Papenfuss A.T."/>
            <person name="Fischer K."/>
        </authorList>
    </citation>
    <scope>NUCLEOTIDE SEQUENCE [LARGE SCALE GENOMIC DNA]</scope>
</reference>
<protein>
    <recommendedName>
        <fullName evidence="5">Serum response factor-binding protein 1</fullName>
    </recommendedName>
</protein>
<dbReference type="Proteomes" id="UP000070412">
    <property type="component" value="Unassembled WGS sequence"/>
</dbReference>
<evidence type="ECO:0008006" key="5">
    <source>
        <dbReference type="Google" id="ProtNLM"/>
    </source>
</evidence>
<evidence type="ECO:0000313" key="3">
    <source>
        <dbReference type="EnsemblMetazoa" id="KAF7494998.1"/>
    </source>
</evidence>